<sequence>MLGGGHVDRTSRAPSPNSQTPLAFTTPTSSHGASLVHGLVKKKPPPPPPKRKPSMRPEEWVVALYSFSGEGEGDLSFREGDRIRIVKKTETDQDCEKGIMSQQPGAHSKLQLAATALASGAVVAGAILGYQRLQKEERLTRLKSSIPEPEEQLPDHLPTRSLSVPALPPPFASSTDADADADELEREQLARNRAFLGEAGQARLRAAFVVVVGCGGVGSHCAAALARAGVGRLRLVDFDQVTLSSLNRHAVATRADVGAPKVRCLLRRLRAVAPWVRFDARAEVLDGTSAAALVGPWTGDGDGDDDGDDDGDGDGDGDGGGRGGERQDGRMPDFVVDAIDNIDTKVHLLKHCWDQKLPVISSMGAGTKSDPTKIMVGDIGASTDDGLSRATRRRLKLQGVTAGIPVIFSTEQMGDGKAKLLPLPEDEFQKGSVGDLGVLPDFRARILPVLGTIPAVFGYTAANHVILSITGYPTDYVCGKSRDKMYEGILAYVQGTEEKLMRALEKGAPSEDVALGLKIPITTGDIAFLAEELYGGRSVVTGLPTRLVLTRWRKPETSILVTVGGGETVQRSSDLRLRDLVCMTRDEAKRHFKEVLTGPRTVEELYDARVVEKVEARVKRAQMYEDEFR</sequence>
<feature type="compositionally biased region" description="Basic residues" evidence="2">
    <location>
        <begin position="39"/>
        <end position="54"/>
    </location>
</feature>
<dbReference type="SUPFAM" id="SSF50044">
    <property type="entry name" value="SH3-domain"/>
    <property type="match status" value="1"/>
</dbReference>
<dbReference type="Gene3D" id="3.40.50.720">
    <property type="entry name" value="NAD(P)-binding Rossmann-like Domain"/>
    <property type="match status" value="1"/>
</dbReference>
<evidence type="ECO:0000313" key="5">
    <source>
        <dbReference type="EMBL" id="KAK2067399.1"/>
    </source>
</evidence>
<feature type="region of interest" description="Disordered" evidence="2">
    <location>
        <begin position="142"/>
        <end position="182"/>
    </location>
</feature>
<proteinExistence type="predicted"/>
<name>A0AAD9HXL2_9PEZI</name>
<dbReference type="PANTHER" id="PTHR43267">
    <property type="entry name" value="TRNA THREONYLCARBAMOYLADENOSINE DEHYDRATASE"/>
    <property type="match status" value="1"/>
</dbReference>
<keyword evidence="1" id="KW-0728">SH3 domain</keyword>
<dbReference type="InterPro" id="IPR000594">
    <property type="entry name" value="ThiF_NAD_FAD-bd"/>
</dbReference>
<evidence type="ECO:0000259" key="3">
    <source>
        <dbReference type="Pfam" id="PF00018"/>
    </source>
</evidence>
<dbReference type="InterPro" id="IPR001452">
    <property type="entry name" value="SH3_domain"/>
</dbReference>
<feature type="domain" description="SH3" evidence="3">
    <location>
        <begin position="62"/>
        <end position="91"/>
    </location>
</feature>
<dbReference type="PANTHER" id="PTHR43267:SF2">
    <property type="entry name" value="TRNA THREONYLCARBAMOYLADENOSINE DEHYDRATASE 1-RELATED"/>
    <property type="match status" value="1"/>
</dbReference>
<dbReference type="AlphaFoldDB" id="A0AAD9HXL2"/>
<gene>
    <name evidence="5" type="ORF">P8C59_001147</name>
</gene>
<dbReference type="GO" id="GO:0061504">
    <property type="term" value="P:cyclic threonylcarbamoyladenosine biosynthetic process"/>
    <property type="evidence" value="ECO:0007669"/>
    <property type="project" value="TreeGrafter"/>
</dbReference>
<dbReference type="InterPro" id="IPR036028">
    <property type="entry name" value="SH3-like_dom_sf"/>
</dbReference>
<feature type="domain" description="THIF-type NAD/FAD binding fold" evidence="4">
    <location>
        <begin position="332"/>
        <end position="479"/>
    </location>
</feature>
<evidence type="ECO:0000256" key="2">
    <source>
        <dbReference type="SAM" id="MobiDB-lite"/>
    </source>
</evidence>
<evidence type="ECO:0000256" key="1">
    <source>
        <dbReference type="ARBA" id="ARBA00022443"/>
    </source>
</evidence>
<dbReference type="GO" id="GO:0008641">
    <property type="term" value="F:ubiquitin-like modifier activating enzyme activity"/>
    <property type="evidence" value="ECO:0007669"/>
    <property type="project" value="InterPro"/>
</dbReference>
<dbReference type="Proteomes" id="UP001217918">
    <property type="component" value="Unassembled WGS sequence"/>
</dbReference>
<evidence type="ECO:0000259" key="4">
    <source>
        <dbReference type="Pfam" id="PF00899"/>
    </source>
</evidence>
<dbReference type="InterPro" id="IPR035985">
    <property type="entry name" value="Ubiquitin-activating_enz"/>
</dbReference>
<reference evidence="5" key="1">
    <citation type="journal article" date="2023" name="Mol. Plant Microbe Interact.">
        <title>Elucidating the Obligate Nature and Biological Capacity of an Invasive Fungal Corn Pathogen.</title>
        <authorList>
            <person name="MacCready J.S."/>
            <person name="Roggenkamp E.M."/>
            <person name="Gdanetz K."/>
            <person name="Chilvers M.I."/>
        </authorList>
    </citation>
    <scope>NUCLEOTIDE SEQUENCE</scope>
    <source>
        <strain evidence="5">PM02</strain>
    </source>
</reference>
<dbReference type="CDD" id="cd00755">
    <property type="entry name" value="YgdL_like"/>
    <property type="match status" value="1"/>
</dbReference>
<dbReference type="GO" id="GO:0005741">
    <property type="term" value="C:mitochondrial outer membrane"/>
    <property type="evidence" value="ECO:0007669"/>
    <property type="project" value="TreeGrafter"/>
</dbReference>
<evidence type="ECO:0008006" key="7">
    <source>
        <dbReference type="Google" id="ProtNLM"/>
    </source>
</evidence>
<dbReference type="Pfam" id="PF00018">
    <property type="entry name" value="SH3_1"/>
    <property type="match status" value="1"/>
</dbReference>
<dbReference type="EMBL" id="JAQQPM010000001">
    <property type="protein sequence ID" value="KAK2067399.1"/>
    <property type="molecule type" value="Genomic_DNA"/>
</dbReference>
<feature type="compositionally biased region" description="Basic and acidic residues" evidence="2">
    <location>
        <begin position="1"/>
        <end position="11"/>
    </location>
</feature>
<protein>
    <recommendedName>
        <fullName evidence="7">THIF-type NAD/FAD binding fold domain-containing protein</fullName>
    </recommendedName>
</protein>
<feature type="region of interest" description="Disordered" evidence="2">
    <location>
        <begin position="295"/>
        <end position="331"/>
    </location>
</feature>
<feature type="compositionally biased region" description="Acidic residues" evidence="2">
    <location>
        <begin position="301"/>
        <end position="317"/>
    </location>
</feature>
<dbReference type="SUPFAM" id="SSF69572">
    <property type="entry name" value="Activating enzymes of the ubiquitin-like proteins"/>
    <property type="match status" value="1"/>
</dbReference>
<dbReference type="Pfam" id="PF00899">
    <property type="entry name" value="ThiF"/>
    <property type="match status" value="2"/>
</dbReference>
<dbReference type="Gene3D" id="2.30.30.40">
    <property type="entry name" value="SH3 Domains"/>
    <property type="match status" value="1"/>
</dbReference>
<feature type="compositionally biased region" description="Polar residues" evidence="2">
    <location>
        <begin position="12"/>
        <end position="32"/>
    </location>
</feature>
<keyword evidence="6" id="KW-1185">Reference proteome</keyword>
<dbReference type="InterPro" id="IPR045886">
    <property type="entry name" value="ThiF/MoeB/HesA"/>
</dbReference>
<organism evidence="5 6">
    <name type="scientific">Phyllachora maydis</name>
    <dbReference type="NCBI Taxonomy" id="1825666"/>
    <lineage>
        <taxon>Eukaryota</taxon>
        <taxon>Fungi</taxon>
        <taxon>Dikarya</taxon>
        <taxon>Ascomycota</taxon>
        <taxon>Pezizomycotina</taxon>
        <taxon>Sordariomycetes</taxon>
        <taxon>Sordariomycetidae</taxon>
        <taxon>Phyllachorales</taxon>
        <taxon>Phyllachoraceae</taxon>
        <taxon>Phyllachora</taxon>
    </lineage>
</organism>
<feature type="region of interest" description="Disordered" evidence="2">
    <location>
        <begin position="1"/>
        <end position="55"/>
    </location>
</feature>
<accession>A0AAD9HXL2</accession>
<dbReference type="GO" id="GO:0061503">
    <property type="term" value="F:tRNA threonylcarbamoyladenosine dehydratase"/>
    <property type="evidence" value="ECO:0007669"/>
    <property type="project" value="TreeGrafter"/>
</dbReference>
<feature type="domain" description="THIF-type NAD/FAD binding fold" evidence="4">
    <location>
        <begin position="190"/>
        <end position="294"/>
    </location>
</feature>
<comment type="caution">
    <text evidence="5">The sequence shown here is derived from an EMBL/GenBank/DDBJ whole genome shotgun (WGS) entry which is preliminary data.</text>
</comment>
<evidence type="ECO:0000313" key="6">
    <source>
        <dbReference type="Proteomes" id="UP001217918"/>
    </source>
</evidence>